<keyword evidence="2" id="KW-0732">Signal</keyword>
<comment type="caution">
    <text evidence="3">The sequence shown here is derived from an EMBL/GenBank/DDBJ whole genome shotgun (WGS) entry which is preliminary data.</text>
</comment>
<organism evidence="3 4">
    <name type="scientific">Stichopus japonicus</name>
    <name type="common">Sea cucumber</name>
    <dbReference type="NCBI Taxonomy" id="307972"/>
    <lineage>
        <taxon>Eukaryota</taxon>
        <taxon>Metazoa</taxon>
        <taxon>Echinodermata</taxon>
        <taxon>Eleutherozoa</taxon>
        <taxon>Echinozoa</taxon>
        <taxon>Holothuroidea</taxon>
        <taxon>Aspidochirotacea</taxon>
        <taxon>Aspidochirotida</taxon>
        <taxon>Stichopodidae</taxon>
        <taxon>Apostichopus</taxon>
    </lineage>
</organism>
<feature type="region of interest" description="Disordered" evidence="1">
    <location>
        <begin position="25"/>
        <end position="114"/>
    </location>
</feature>
<feature type="compositionally biased region" description="Polar residues" evidence="1">
    <location>
        <begin position="103"/>
        <end position="114"/>
    </location>
</feature>
<feature type="signal peptide" evidence="2">
    <location>
        <begin position="1"/>
        <end position="19"/>
    </location>
</feature>
<feature type="chain" id="PRO_5013708221" evidence="2">
    <location>
        <begin position="20"/>
        <end position="114"/>
    </location>
</feature>
<dbReference type="Proteomes" id="UP000230750">
    <property type="component" value="Unassembled WGS sequence"/>
</dbReference>
<sequence length="114" mass="12875">MGAFLEVILKLSVFLLVDEEKYSVEYSEDRDQYQPETDERVQTSDSSGNMMDRSLTSESKQTTQEPIDNAGVELVDVKEEIHTIADTTEDEPTQQIEREDRGQTINLPSTSTGN</sequence>
<evidence type="ECO:0000256" key="1">
    <source>
        <dbReference type="SAM" id="MobiDB-lite"/>
    </source>
</evidence>
<gene>
    <name evidence="3" type="ORF">BSL78_04603</name>
</gene>
<reference evidence="3 4" key="1">
    <citation type="journal article" date="2017" name="PLoS Biol.">
        <title>The sea cucumber genome provides insights into morphological evolution and visceral regeneration.</title>
        <authorList>
            <person name="Zhang X."/>
            <person name="Sun L."/>
            <person name="Yuan J."/>
            <person name="Sun Y."/>
            <person name="Gao Y."/>
            <person name="Zhang L."/>
            <person name="Li S."/>
            <person name="Dai H."/>
            <person name="Hamel J.F."/>
            <person name="Liu C."/>
            <person name="Yu Y."/>
            <person name="Liu S."/>
            <person name="Lin W."/>
            <person name="Guo K."/>
            <person name="Jin S."/>
            <person name="Xu P."/>
            <person name="Storey K.B."/>
            <person name="Huan P."/>
            <person name="Zhang T."/>
            <person name="Zhou Y."/>
            <person name="Zhang J."/>
            <person name="Lin C."/>
            <person name="Li X."/>
            <person name="Xing L."/>
            <person name="Huo D."/>
            <person name="Sun M."/>
            <person name="Wang L."/>
            <person name="Mercier A."/>
            <person name="Li F."/>
            <person name="Yang H."/>
            <person name="Xiang J."/>
        </authorList>
    </citation>
    <scope>NUCLEOTIDE SEQUENCE [LARGE SCALE GENOMIC DNA]</scope>
    <source>
        <strain evidence="3">Shaxun</strain>
        <tissue evidence="3">Muscle</tissue>
    </source>
</reference>
<protein>
    <submittedName>
        <fullName evidence="3">Uncharacterized protein</fullName>
    </submittedName>
</protein>
<evidence type="ECO:0000313" key="4">
    <source>
        <dbReference type="Proteomes" id="UP000230750"/>
    </source>
</evidence>
<keyword evidence="4" id="KW-1185">Reference proteome</keyword>
<evidence type="ECO:0000313" key="3">
    <source>
        <dbReference type="EMBL" id="PIK58470.1"/>
    </source>
</evidence>
<dbReference type="EMBL" id="MRZV01000112">
    <property type="protein sequence ID" value="PIK58470.1"/>
    <property type="molecule type" value="Genomic_DNA"/>
</dbReference>
<proteinExistence type="predicted"/>
<feature type="compositionally biased region" description="Basic and acidic residues" evidence="1">
    <location>
        <begin position="25"/>
        <end position="42"/>
    </location>
</feature>
<dbReference type="AlphaFoldDB" id="A0A2G8LE91"/>
<accession>A0A2G8LE91</accession>
<name>A0A2G8LE91_STIJA</name>
<feature type="compositionally biased region" description="Polar residues" evidence="1">
    <location>
        <begin position="43"/>
        <end position="66"/>
    </location>
</feature>
<evidence type="ECO:0000256" key="2">
    <source>
        <dbReference type="SAM" id="SignalP"/>
    </source>
</evidence>